<dbReference type="RefSeq" id="XP_014662078.1">
    <property type="nucleotide sequence ID" value="XM_014806592.1"/>
</dbReference>
<feature type="region of interest" description="Disordered" evidence="9">
    <location>
        <begin position="710"/>
        <end position="785"/>
    </location>
</feature>
<feature type="region of interest" description="Disordered" evidence="9">
    <location>
        <begin position="20"/>
        <end position="175"/>
    </location>
</feature>
<evidence type="ECO:0000259" key="11">
    <source>
        <dbReference type="PROSITE" id="PS51194"/>
    </source>
</evidence>
<dbReference type="Pfam" id="PF00270">
    <property type="entry name" value="DEAD"/>
    <property type="match status" value="1"/>
</dbReference>
<keyword evidence="2 7" id="KW-0547">Nucleotide-binding</keyword>
<evidence type="ECO:0000256" key="7">
    <source>
        <dbReference type="RuleBase" id="RU000492"/>
    </source>
</evidence>
<protein>
    <recommendedName>
        <fullName evidence="1">RNA helicase</fullName>
        <ecNumber evidence="1">3.6.4.13</ecNumber>
    </recommendedName>
</protein>
<proteinExistence type="inferred from homology"/>
<dbReference type="InterPro" id="IPR050079">
    <property type="entry name" value="DEAD_box_RNA_helicase"/>
</dbReference>
<dbReference type="PROSITE" id="PS00039">
    <property type="entry name" value="DEAD_ATP_HELICASE"/>
    <property type="match status" value="1"/>
</dbReference>
<dbReference type="SMART" id="SM00487">
    <property type="entry name" value="DEXDc"/>
    <property type="match status" value="1"/>
</dbReference>
<feature type="domain" description="Helicase C-terminal" evidence="11">
    <location>
        <begin position="412"/>
        <end position="575"/>
    </location>
</feature>
<feature type="domain" description="DEAD-box RNA helicase Q" evidence="12">
    <location>
        <begin position="196"/>
        <end position="224"/>
    </location>
</feature>
<dbReference type="PROSITE" id="PS51194">
    <property type="entry name" value="HELICASE_CTER"/>
    <property type="match status" value="1"/>
</dbReference>
<feature type="domain" description="Helicase ATP-binding" evidence="10">
    <location>
        <begin position="227"/>
        <end position="401"/>
    </location>
</feature>
<feature type="compositionally biased region" description="Basic residues" evidence="9">
    <location>
        <begin position="766"/>
        <end position="785"/>
    </location>
</feature>
<dbReference type="PANTHER" id="PTHR47959">
    <property type="entry name" value="ATP-DEPENDENT RNA HELICASE RHLE-RELATED"/>
    <property type="match status" value="1"/>
</dbReference>
<dbReference type="CDD" id="cd18787">
    <property type="entry name" value="SF2_C_DEAD"/>
    <property type="match status" value="1"/>
</dbReference>
<organism evidence="13 14">
    <name type="scientific">Priapulus caudatus</name>
    <name type="common">Priapulid worm</name>
    <dbReference type="NCBI Taxonomy" id="37621"/>
    <lineage>
        <taxon>Eukaryota</taxon>
        <taxon>Metazoa</taxon>
        <taxon>Ecdysozoa</taxon>
        <taxon>Scalidophora</taxon>
        <taxon>Priapulida</taxon>
        <taxon>Priapulimorpha</taxon>
        <taxon>Priapulimorphida</taxon>
        <taxon>Priapulidae</taxon>
        <taxon>Priapulus</taxon>
    </lineage>
</organism>
<dbReference type="PROSITE" id="PS51192">
    <property type="entry name" value="HELICASE_ATP_BIND_1"/>
    <property type="match status" value="1"/>
</dbReference>
<feature type="compositionally biased region" description="Acidic residues" evidence="9">
    <location>
        <begin position="124"/>
        <end position="146"/>
    </location>
</feature>
<gene>
    <name evidence="14" type="primary">LOC106805113</name>
</gene>
<name>A0ABM1DQ57_PRICU</name>
<dbReference type="InterPro" id="IPR027417">
    <property type="entry name" value="P-loop_NTPase"/>
</dbReference>
<dbReference type="GO" id="GO:0004386">
    <property type="term" value="F:helicase activity"/>
    <property type="evidence" value="ECO:0007669"/>
    <property type="project" value="UniProtKB-KW"/>
</dbReference>
<dbReference type="InterPro" id="IPR011545">
    <property type="entry name" value="DEAD/DEAH_box_helicase_dom"/>
</dbReference>
<evidence type="ECO:0000256" key="8">
    <source>
        <dbReference type="SAM" id="Coils"/>
    </source>
</evidence>
<feature type="compositionally biased region" description="Basic residues" evidence="9">
    <location>
        <begin position="713"/>
        <end position="723"/>
    </location>
</feature>
<evidence type="ECO:0000256" key="3">
    <source>
        <dbReference type="ARBA" id="ARBA00022801"/>
    </source>
</evidence>
<evidence type="ECO:0000256" key="5">
    <source>
        <dbReference type="ARBA" id="ARBA00022840"/>
    </source>
</evidence>
<feature type="coiled-coil region" evidence="8">
    <location>
        <begin position="594"/>
        <end position="621"/>
    </location>
</feature>
<dbReference type="Proteomes" id="UP000695022">
    <property type="component" value="Unplaced"/>
</dbReference>
<sequence>MAMRSESDFGFVGTITDDVDVPLASESSDNEDEVLPHRKTKKRKNKHSDFSTDFVFNEKSSAGDLLEKEYGQVFKQRASATSLDEKIAKIRRQKKKEQKSEQSRSEKENEEMGAEQTNNSVPPGEDEESNQEAEESDQLESSDSELDEKPDTLKMKQRKGKQPVEEQPQQTIEYDSEDELEKQRFFEDAPPLDNTSSFQEMNLSRPLMKAISALNFVLPTPIQAATIPVALLGKDICACAATGTGKTAAFMLPILERLLFKPKQAPVTRVLVMTPTRELAVQIFQVSRQLAQYTNVTICLAAGGLDVRSQEAALRLGPDVVIATPGRLIDHLQNTPCFHLSSIEVLILDEADRMLDEYFAQQMKEIIKECAVMRQTMLFSATMSDQVKDLATVSLKKPVKIFVDSNRDVAFGLRQEFLRIRANREGDREAILAALVSRTFHDHCMVFVQTKKQAHRLHVALGLLGCTVGELHGNMSQPQRLDALARFKEAQLDVLVATDLAARGLDIAGVKTVINFTMPNTVQHYIHRVGRTARAGKSGRAVSMVGESERKMLKEIVKRARTPVKSRVVPQEVINKYMRRLAAVESDIGQVLRMETEEKEIKGTEAQVHKAEKLINQKQEVGRPKRTWFQTHRERMEEQERVRLGEYNKMTAKKKKLSKEELANMRKKLTPEERVELQLRKTMEYQARIMKRDRRPKRIISAAEATIDDLSSKKSKIGKKKKKPGEQKGSEQKSAFHQDLTNVSKKSVSKLRAGPSYNEKKEAGMLKKKTGPKGTFKSKSRYKRR</sequence>
<comment type="similarity">
    <text evidence="7">Belongs to the DEAD box helicase family.</text>
</comment>
<keyword evidence="4 7" id="KW-0347">Helicase</keyword>
<keyword evidence="8" id="KW-0175">Coiled coil</keyword>
<dbReference type="EC" id="3.6.4.13" evidence="1"/>
<dbReference type="SUPFAM" id="SSF52540">
    <property type="entry name" value="P-loop containing nucleoside triphosphate hydrolases"/>
    <property type="match status" value="2"/>
</dbReference>
<dbReference type="CDD" id="cd17947">
    <property type="entry name" value="DEADc_DDX27"/>
    <property type="match status" value="1"/>
</dbReference>
<accession>A0ABM1DQ57</accession>
<dbReference type="InterPro" id="IPR014001">
    <property type="entry name" value="Helicase_ATP-bd"/>
</dbReference>
<evidence type="ECO:0000313" key="13">
    <source>
        <dbReference type="Proteomes" id="UP000695022"/>
    </source>
</evidence>
<reference evidence="14" key="1">
    <citation type="submission" date="2025-08" db="UniProtKB">
        <authorList>
            <consortium name="RefSeq"/>
        </authorList>
    </citation>
    <scope>IDENTIFICATION</scope>
</reference>
<feature type="compositionally biased region" description="Basic residues" evidence="9">
    <location>
        <begin position="37"/>
        <end position="46"/>
    </location>
</feature>
<dbReference type="InterPro" id="IPR001650">
    <property type="entry name" value="Helicase_C-like"/>
</dbReference>
<evidence type="ECO:0000256" key="2">
    <source>
        <dbReference type="ARBA" id="ARBA00022741"/>
    </source>
</evidence>
<dbReference type="Gene3D" id="3.40.50.300">
    <property type="entry name" value="P-loop containing nucleotide triphosphate hydrolases"/>
    <property type="match status" value="2"/>
</dbReference>
<dbReference type="Pfam" id="PF00271">
    <property type="entry name" value="Helicase_C"/>
    <property type="match status" value="1"/>
</dbReference>
<keyword evidence="3 7" id="KW-0378">Hydrolase</keyword>
<dbReference type="SMART" id="SM00490">
    <property type="entry name" value="HELICc"/>
    <property type="match status" value="1"/>
</dbReference>
<dbReference type="InterPro" id="IPR014014">
    <property type="entry name" value="RNA_helicase_DEAD_Q_motif"/>
</dbReference>
<dbReference type="PROSITE" id="PS51195">
    <property type="entry name" value="Q_MOTIF"/>
    <property type="match status" value="1"/>
</dbReference>
<feature type="compositionally biased region" description="Basic and acidic residues" evidence="9">
    <location>
        <begin position="98"/>
        <end position="107"/>
    </location>
</feature>
<feature type="short sequence motif" description="Q motif" evidence="6">
    <location>
        <begin position="196"/>
        <end position="224"/>
    </location>
</feature>
<evidence type="ECO:0000313" key="14">
    <source>
        <dbReference type="RefSeq" id="XP_014662078.1"/>
    </source>
</evidence>
<keyword evidence="13" id="KW-1185">Reference proteome</keyword>
<evidence type="ECO:0000256" key="9">
    <source>
        <dbReference type="SAM" id="MobiDB-lite"/>
    </source>
</evidence>
<evidence type="ECO:0000256" key="1">
    <source>
        <dbReference type="ARBA" id="ARBA00012552"/>
    </source>
</evidence>
<feature type="compositionally biased region" description="Basic and acidic residues" evidence="9">
    <location>
        <begin position="724"/>
        <end position="736"/>
    </location>
</feature>
<keyword evidence="5 7" id="KW-0067">ATP-binding</keyword>
<evidence type="ECO:0000256" key="6">
    <source>
        <dbReference type="PROSITE-ProRule" id="PRU00552"/>
    </source>
</evidence>
<dbReference type="PANTHER" id="PTHR47959:SF1">
    <property type="entry name" value="ATP-DEPENDENT RNA HELICASE DBPA"/>
    <property type="match status" value="1"/>
</dbReference>
<dbReference type="InterPro" id="IPR000629">
    <property type="entry name" value="RNA-helicase_DEAD-box_CS"/>
</dbReference>
<dbReference type="GeneID" id="106805113"/>
<evidence type="ECO:0000259" key="12">
    <source>
        <dbReference type="PROSITE" id="PS51195"/>
    </source>
</evidence>
<evidence type="ECO:0000256" key="4">
    <source>
        <dbReference type="ARBA" id="ARBA00022806"/>
    </source>
</evidence>
<evidence type="ECO:0000259" key="10">
    <source>
        <dbReference type="PROSITE" id="PS51192"/>
    </source>
</evidence>